<evidence type="ECO:0000256" key="4">
    <source>
        <dbReference type="ARBA" id="ARBA00023180"/>
    </source>
</evidence>
<evidence type="ECO:0000256" key="2">
    <source>
        <dbReference type="ARBA" id="ARBA00022729"/>
    </source>
</evidence>
<gene>
    <name evidence="6" type="primary">Slamf8</name>
    <name evidence="6" type="ORF">PSIHAE_R08790</name>
</gene>
<reference evidence="6 7" key="1">
    <citation type="submission" date="2019-09" db="EMBL/GenBank/DDBJ databases">
        <title>Bird 10,000 Genomes (B10K) Project - Family phase.</title>
        <authorList>
            <person name="Zhang G."/>
        </authorList>
    </citation>
    <scope>NUCLEOTIDE SEQUENCE [LARGE SCALE GENOMIC DNA]</scope>
    <source>
        <strain evidence="6">B10K-DU-001-24</strain>
        <tissue evidence="6">Muscle</tissue>
    </source>
</reference>
<keyword evidence="4" id="KW-0325">Glycoprotein</keyword>
<dbReference type="PANTHER" id="PTHR12080">
    <property type="entry name" value="SIGNALING LYMPHOCYTIC ACTIVATION MOLECULE"/>
    <property type="match status" value="1"/>
</dbReference>
<evidence type="ECO:0000256" key="3">
    <source>
        <dbReference type="ARBA" id="ARBA00023136"/>
    </source>
</evidence>
<dbReference type="AlphaFoldDB" id="A0A7K9CK02"/>
<dbReference type="OrthoDB" id="9835793at2759"/>
<organism evidence="6 7">
    <name type="scientific">Psilopogon haemacephalus</name>
    <name type="common">coppersmith barbet</name>
    <dbReference type="NCBI Taxonomy" id="2585815"/>
    <lineage>
        <taxon>Eukaryota</taxon>
        <taxon>Metazoa</taxon>
        <taxon>Chordata</taxon>
        <taxon>Craniata</taxon>
        <taxon>Vertebrata</taxon>
        <taxon>Euteleostomi</taxon>
        <taxon>Archelosauria</taxon>
        <taxon>Archosauria</taxon>
        <taxon>Dinosauria</taxon>
        <taxon>Saurischia</taxon>
        <taxon>Theropoda</taxon>
        <taxon>Coelurosauria</taxon>
        <taxon>Aves</taxon>
        <taxon>Neognathae</taxon>
        <taxon>Neoaves</taxon>
        <taxon>Telluraves</taxon>
        <taxon>Coraciimorphae</taxon>
        <taxon>Piciformes</taxon>
        <taxon>Megalaimidae</taxon>
        <taxon>Psilopogon</taxon>
    </lineage>
</organism>
<feature type="domain" description="Ig-like" evidence="5">
    <location>
        <begin position="28"/>
        <end position="129"/>
    </location>
</feature>
<sequence length="141" mass="15234">MLSNLTLRIRSLERGDTGVYGARIKLQPALVEDQSFNLTVYESVPSPRTRSQLLASTVEWCNLTLQCQGAGRGAVNGTWRRDSLARELPGDRHHLSPDGTTLRVALPPAAAANLTYACTVSNPADQKVVLFDLQTICQGGG</sequence>
<dbReference type="InterPro" id="IPR036179">
    <property type="entry name" value="Ig-like_dom_sf"/>
</dbReference>
<comment type="caution">
    <text evidence="6">The sequence shown here is derived from an EMBL/GenBank/DDBJ whole genome shotgun (WGS) entry which is preliminary data.</text>
</comment>
<evidence type="ECO:0000259" key="5">
    <source>
        <dbReference type="PROSITE" id="PS50835"/>
    </source>
</evidence>
<dbReference type="EMBL" id="VWZI01021365">
    <property type="protein sequence ID" value="NXG52497.1"/>
    <property type="molecule type" value="Genomic_DNA"/>
</dbReference>
<keyword evidence="7" id="KW-1185">Reference proteome</keyword>
<dbReference type="InterPro" id="IPR013783">
    <property type="entry name" value="Ig-like_fold"/>
</dbReference>
<feature type="non-terminal residue" evidence="6">
    <location>
        <position position="141"/>
    </location>
</feature>
<proteinExistence type="predicted"/>
<dbReference type="InterPro" id="IPR015631">
    <property type="entry name" value="CD2/SLAM_rcpt"/>
</dbReference>
<dbReference type="PANTHER" id="PTHR12080:SF121">
    <property type="entry name" value="IG-LIKE DOMAIN-CONTAINING PROTEIN-RELATED"/>
    <property type="match status" value="1"/>
</dbReference>
<dbReference type="PROSITE" id="PS50835">
    <property type="entry name" value="IG_LIKE"/>
    <property type="match status" value="1"/>
</dbReference>
<keyword evidence="3" id="KW-0472">Membrane</keyword>
<dbReference type="Gene3D" id="2.60.40.10">
    <property type="entry name" value="Immunoglobulins"/>
    <property type="match status" value="2"/>
</dbReference>
<evidence type="ECO:0000313" key="7">
    <source>
        <dbReference type="Proteomes" id="UP000574528"/>
    </source>
</evidence>
<dbReference type="SUPFAM" id="SSF48726">
    <property type="entry name" value="Immunoglobulin"/>
    <property type="match status" value="1"/>
</dbReference>
<feature type="non-terminal residue" evidence="6">
    <location>
        <position position="1"/>
    </location>
</feature>
<dbReference type="Proteomes" id="UP000574528">
    <property type="component" value="Unassembled WGS sequence"/>
</dbReference>
<name>A0A7K9CK02_9PICI</name>
<accession>A0A7K9CK02</accession>
<protein>
    <submittedName>
        <fullName evidence="6">SLAF8 protein</fullName>
    </submittedName>
</protein>
<comment type="subcellular location">
    <subcellularLocation>
        <location evidence="1">Membrane</location>
    </subcellularLocation>
</comment>
<evidence type="ECO:0000313" key="6">
    <source>
        <dbReference type="EMBL" id="NXG52497.1"/>
    </source>
</evidence>
<keyword evidence="2" id="KW-0732">Signal</keyword>
<dbReference type="InterPro" id="IPR007110">
    <property type="entry name" value="Ig-like_dom"/>
</dbReference>
<evidence type="ECO:0000256" key="1">
    <source>
        <dbReference type="ARBA" id="ARBA00004370"/>
    </source>
</evidence>
<dbReference type="GO" id="GO:0016020">
    <property type="term" value="C:membrane"/>
    <property type="evidence" value="ECO:0007669"/>
    <property type="project" value="UniProtKB-SubCell"/>
</dbReference>